<organism evidence="12 13">
    <name type="scientific">Arabis alpina</name>
    <name type="common">Alpine rock-cress</name>
    <dbReference type="NCBI Taxonomy" id="50452"/>
    <lineage>
        <taxon>Eukaryota</taxon>
        <taxon>Viridiplantae</taxon>
        <taxon>Streptophyta</taxon>
        <taxon>Embryophyta</taxon>
        <taxon>Tracheophyta</taxon>
        <taxon>Spermatophyta</taxon>
        <taxon>Magnoliopsida</taxon>
        <taxon>eudicotyledons</taxon>
        <taxon>Gunneridae</taxon>
        <taxon>Pentapetalae</taxon>
        <taxon>rosids</taxon>
        <taxon>malvids</taxon>
        <taxon>Brassicales</taxon>
        <taxon>Brassicaceae</taxon>
        <taxon>Arabideae</taxon>
        <taxon>Arabis</taxon>
    </lineage>
</organism>
<dbReference type="PANTHER" id="PTHR33138:SF11">
    <property type="entry name" value="KINASE-LIKE PROTEIN"/>
    <property type="match status" value="1"/>
</dbReference>
<dbReference type="EC" id="2.7.11.1" evidence="2"/>
<dbReference type="InterPro" id="IPR032872">
    <property type="entry name" value="WAK_assoc_C"/>
</dbReference>
<evidence type="ECO:0000256" key="5">
    <source>
        <dbReference type="ARBA" id="ARBA00022989"/>
    </source>
</evidence>
<dbReference type="EMBL" id="KL992407">
    <property type="protein sequence ID" value="KFK22122.1"/>
    <property type="molecule type" value="Genomic_DNA"/>
</dbReference>
<evidence type="ECO:0000259" key="10">
    <source>
        <dbReference type="Pfam" id="PF13947"/>
    </source>
</evidence>
<keyword evidence="4" id="KW-0732">Signal</keyword>
<comment type="subcellular location">
    <subcellularLocation>
        <location evidence="1">Membrane</location>
        <topology evidence="1">Single-pass type I membrane protein</topology>
    </subcellularLocation>
</comment>
<name>A0A087FWX0_ARAAL</name>
<dbReference type="Gramene" id="KFK22122">
    <property type="protein sequence ID" value="KFK22122"/>
    <property type="gene ID" value="AALP_AAs46402U000100"/>
</dbReference>
<dbReference type="Pfam" id="PF14380">
    <property type="entry name" value="WAK_assoc"/>
    <property type="match status" value="1"/>
</dbReference>
<sequence>KRCSGSFSCGDQKELFYPFWNSERENCGHPDFKVECYTSSAEVSISSVKFRILESNYNTRVIRLARSDYMSGFCPQNPINAQFNEHVLPLAPDTDMLTIYYECRADFSKFVSTYVRNLDCDDDDGKSYYVTRNLSIDFSGICECNVSIPAPRLKLNTLEISPNTENLKKVLEEGFELRGNQECSICISSGGGCGFSQTLSRFVCYCIDEQHNLTCGSGSRNKGKISGLHDLKFFHKSNHLSLVQISLHTHLLI</sequence>
<dbReference type="Proteomes" id="UP000029120">
    <property type="component" value="Unassembled WGS sequence"/>
</dbReference>
<keyword evidence="13" id="KW-1185">Reference proteome</keyword>
<dbReference type="PANTHER" id="PTHR33138">
    <property type="entry name" value="OS01G0690200 PROTEIN"/>
    <property type="match status" value="1"/>
</dbReference>
<evidence type="ECO:0000256" key="3">
    <source>
        <dbReference type="ARBA" id="ARBA00022692"/>
    </source>
</evidence>
<feature type="domain" description="Wall-associated receptor kinase galacturonan-binding" evidence="10">
    <location>
        <begin position="3"/>
        <end position="66"/>
    </location>
</feature>
<keyword evidence="3" id="KW-0812">Transmembrane</keyword>
<comment type="catalytic activity">
    <reaction evidence="9">
        <text>L-seryl-[protein] + ATP = O-phospho-L-seryl-[protein] + ADP + H(+)</text>
        <dbReference type="Rhea" id="RHEA:17989"/>
        <dbReference type="Rhea" id="RHEA-COMP:9863"/>
        <dbReference type="Rhea" id="RHEA-COMP:11604"/>
        <dbReference type="ChEBI" id="CHEBI:15378"/>
        <dbReference type="ChEBI" id="CHEBI:29999"/>
        <dbReference type="ChEBI" id="CHEBI:30616"/>
        <dbReference type="ChEBI" id="CHEBI:83421"/>
        <dbReference type="ChEBI" id="CHEBI:456216"/>
        <dbReference type="EC" id="2.7.11.1"/>
    </reaction>
</comment>
<dbReference type="eggNOG" id="KOG1187">
    <property type="taxonomic scope" value="Eukaryota"/>
</dbReference>
<evidence type="ECO:0000256" key="8">
    <source>
        <dbReference type="ARBA" id="ARBA00047899"/>
    </source>
</evidence>
<evidence type="ECO:0000256" key="4">
    <source>
        <dbReference type="ARBA" id="ARBA00022729"/>
    </source>
</evidence>
<dbReference type="GO" id="GO:0004674">
    <property type="term" value="F:protein serine/threonine kinase activity"/>
    <property type="evidence" value="ECO:0007669"/>
    <property type="project" value="UniProtKB-KW"/>
</dbReference>
<evidence type="ECO:0000313" key="12">
    <source>
        <dbReference type="EMBL" id="KFK22122.1"/>
    </source>
</evidence>
<keyword evidence="5" id="KW-1133">Transmembrane helix</keyword>
<comment type="catalytic activity">
    <reaction evidence="8">
        <text>L-threonyl-[protein] + ATP = O-phospho-L-threonyl-[protein] + ADP + H(+)</text>
        <dbReference type="Rhea" id="RHEA:46608"/>
        <dbReference type="Rhea" id="RHEA-COMP:11060"/>
        <dbReference type="Rhea" id="RHEA-COMP:11605"/>
        <dbReference type="ChEBI" id="CHEBI:15378"/>
        <dbReference type="ChEBI" id="CHEBI:30013"/>
        <dbReference type="ChEBI" id="CHEBI:30616"/>
        <dbReference type="ChEBI" id="CHEBI:61977"/>
        <dbReference type="ChEBI" id="CHEBI:456216"/>
        <dbReference type="EC" id="2.7.11.1"/>
    </reaction>
</comment>
<evidence type="ECO:0000259" key="11">
    <source>
        <dbReference type="Pfam" id="PF14380"/>
    </source>
</evidence>
<evidence type="ECO:0000256" key="1">
    <source>
        <dbReference type="ARBA" id="ARBA00004479"/>
    </source>
</evidence>
<evidence type="ECO:0000256" key="7">
    <source>
        <dbReference type="ARBA" id="ARBA00023180"/>
    </source>
</evidence>
<dbReference type="OrthoDB" id="4062651at2759"/>
<evidence type="ECO:0000256" key="9">
    <source>
        <dbReference type="ARBA" id="ARBA00048679"/>
    </source>
</evidence>
<gene>
    <name evidence="12" type="ORF">AALP_AAs46402U000100</name>
</gene>
<evidence type="ECO:0000256" key="2">
    <source>
        <dbReference type="ARBA" id="ARBA00012513"/>
    </source>
</evidence>
<keyword evidence="7" id="KW-0325">Glycoprotein</keyword>
<dbReference type="Pfam" id="PF13947">
    <property type="entry name" value="GUB_WAK_bind"/>
    <property type="match status" value="1"/>
</dbReference>
<dbReference type="AlphaFoldDB" id="A0A087FWX0"/>
<feature type="domain" description="Wall-associated receptor kinase C-terminal" evidence="11">
    <location>
        <begin position="134"/>
        <end position="208"/>
    </location>
</feature>
<evidence type="ECO:0000256" key="6">
    <source>
        <dbReference type="ARBA" id="ARBA00023136"/>
    </source>
</evidence>
<protein>
    <recommendedName>
        <fullName evidence="2">non-specific serine/threonine protein kinase</fullName>
        <ecNumber evidence="2">2.7.11.1</ecNumber>
    </recommendedName>
</protein>
<keyword evidence="6" id="KW-0472">Membrane</keyword>
<dbReference type="GO" id="GO:0030247">
    <property type="term" value="F:polysaccharide binding"/>
    <property type="evidence" value="ECO:0007669"/>
    <property type="project" value="InterPro"/>
</dbReference>
<proteinExistence type="predicted"/>
<reference evidence="13" key="1">
    <citation type="journal article" date="2015" name="Nat. Plants">
        <title>Genome expansion of Arabis alpina linked with retrotransposition and reduced symmetric DNA methylation.</title>
        <authorList>
            <person name="Willing E.M."/>
            <person name="Rawat V."/>
            <person name="Mandakova T."/>
            <person name="Maumus F."/>
            <person name="James G.V."/>
            <person name="Nordstroem K.J."/>
            <person name="Becker C."/>
            <person name="Warthmann N."/>
            <person name="Chica C."/>
            <person name="Szarzynska B."/>
            <person name="Zytnicki M."/>
            <person name="Albani M.C."/>
            <person name="Kiefer C."/>
            <person name="Bergonzi S."/>
            <person name="Castaings L."/>
            <person name="Mateos J.L."/>
            <person name="Berns M.C."/>
            <person name="Bujdoso N."/>
            <person name="Piofczyk T."/>
            <person name="de Lorenzo L."/>
            <person name="Barrero-Sicilia C."/>
            <person name="Mateos I."/>
            <person name="Piednoel M."/>
            <person name="Hagmann J."/>
            <person name="Chen-Min-Tao R."/>
            <person name="Iglesias-Fernandez R."/>
            <person name="Schuster S.C."/>
            <person name="Alonso-Blanco C."/>
            <person name="Roudier F."/>
            <person name="Carbonero P."/>
            <person name="Paz-Ares J."/>
            <person name="Davis S.J."/>
            <person name="Pecinka A."/>
            <person name="Quesneville H."/>
            <person name="Colot V."/>
            <person name="Lysak M.A."/>
            <person name="Weigel D."/>
            <person name="Coupland G."/>
            <person name="Schneeberger K."/>
        </authorList>
    </citation>
    <scope>NUCLEOTIDE SEQUENCE [LARGE SCALE GENOMIC DNA]</scope>
    <source>
        <strain evidence="13">cv. Pajares</strain>
    </source>
</reference>
<feature type="non-terminal residue" evidence="12">
    <location>
        <position position="1"/>
    </location>
</feature>
<accession>A0A087FWX0</accession>
<dbReference type="InterPro" id="IPR025287">
    <property type="entry name" value="WAK_GUB"/>
</dbReference>
<evidence type="ECO:0000313" key="13">
    <source>
        <dbReference type="Proteomes" id="UP000029120"/>
    </source>
</evidence>
<dbReference type="GO" id="GO:0016020">
    <property type="term" value="C:membrane"/>
    <property type="evidence" value="ECO:0007669"/>
    <property type="project" value="UniProtKB-SubCell"/>
</dbReference>
<dbReference type="OMA" id="ERENCGH"/>